<reference evidence="2" key="1">
    <citation type="submission" date="2014-12" db="EMBL/GenBank/DDBJ databases">
        <title>Insight into the proteome of Arion vulgaris.</title>
        <authorList>
            <person name="Aradska J."/>
            <person name="Bulat T."/>
            <person name="Smidak R."/>
            <person name="Sarate P."/>
            <person name="Gangsoo J."/>
            <person name="Sialana F."/>
            <person name="Bilban M."/>
            <person name="Lubec G."/>
        </authorList>
    </citation>
    <scope>NUCLEOTIDE SEQUENCE</scope>
    <source>
        <tissue evidence="2">Skin</tissue>
    </source>
</reference>
<name>A0A0B6Y8G8_9EUPU</name>
<protein>
    <recommendedName>
        <fullName evidence="4">BRCT domain-containing protein</fullName>
    </recommendedName>
</protein>
<dbReference type="GO" id="GO:0005637">
    <property type="term" value="C:nuclear inner membrane"/>
    <property type="evidence" value="ECO:0007669"/>
    <property type="project" value="TreeGrafter"/>
</dbReference>
<accession>A0A0B6Y8G8</accession>
<feature type="compositionally biased region" description="Polar residues" evidence="1">
    <location>
        <begin position="114"/>
        <end position="123"/>
    </location>
</feature>
<dbReference type="PANTHER" id="PTHR35345:SF1">
    <property type="entry name" value="TELOMERE REPEATS-BINDING BOUQUET FORMATION PROTEIN 2"/>
    <property type="match status" value="1"/>
</dbReference>
<organism evidence="2">
    <name type="scientific">Arion vulgaris</name>
    <dbReference type="NCBI Taxonomy" id="1028688"/>
    <lineage>
        <taxon>Eukaryota</taxon>
        <taxon>Metazoa</taxon>
        <taxon>Spiralia</taxon>
        <taxon>Lophotrochozoa</taxon>
        <taxon>Mollusca</taxon>
        <taxon>Gastropoda</taxon>
        <taxon>Heterobranchia</taxon>
        <taxon>Euthyneura</taxon>
        <taxon>Panpulmonata</taxon>
        <taxon>Eupulmonata</taxon>
        <taxon>Stylommatophora</taxon>
        <taxon>Helicina</taxon>
        <taxon>Arionoidea</taxon>
        <taxon>Arionidae</taxon>
        <taxon>Arion</taxon>
    </lineage>
</organism>
<feature type="region of interest" description="Disordered" evidence="1">
    <location>
        <begin position="109"/>
        <end position="135"/>
    </location>
</feature>
<dbReference type="EMBL" id="HACG01005768">
    <property type="protein sequence ID" value="CEK52633.1"/>
    <property type="molecule type" value="Transcribed_RNA"/>
</dbReference>
<dbReference type="PANTHER" id="PTHR35345">
    <property type="entry name" value="TELOMERE REPEATS-BINDING BOUQUET FORMATION PROTEIN 2"/>
    <property type="match status" value="1"/>
</dbReference>
<evidence type="ECO:0008006" key="4">
    <source>
        <dbReference type="Google" id="ProtNLM"/>
    </source>
</evidence>
<evidence type="ECO:0000313" key="3">
    <source>
        <dbReference type="EMBL" id="CEK52633.1"/>
    </source>
</evidence>
<dbReference type="GO" id="GO:0007129">
    <property type="term" value="P:homologous chromosome pairing at meiosis"/>
    <property type="evidence" value="ECO:0007669"/>
    <property type="project" value="TreeGrafter"/>
</dbReference>
<proteinExistence type="predicted"/>
<dbReference type="Pfam" id="PF15101">
    <property type="entry name" value="TERB2"/>
    <property type="match status" value="1"/>
</dbReference>
<evidence type="ECO:0000313" key="2">
    <source>
        <dbReference type="EMBL" id="CEK52632.1"/>
    </source>
</evidence>
<sequence length="224" mass="24832">MFENKTAWFSASCHNNARQLWVENGGKLTEDVSLAQFVFSDNWEHDDTKGLGNSDAYLKQLLAIFSSQYVIDAVHNGFDKVHLGTYFLVPPAIKDSISLRTINKTVRHEGNIVNPPSKNSMPEPSSMMKECHSSSSCSSISEKSQLLIDPGKHSQKTVSTNQLKAQKEASTTSLTTSTQHINTFLGTERIDLDSIPHIKDLPKVISCLRTLHPGKDGVEVKYVT</sequence>
<evidence type="ECO:0000256" key="1">
    <source>
        <dbReference type="SAM" id="MobiDB-lite"/>
    </source>
</evidence>
<gene>
    <name evidence="2" type="primary">ORF17491</name>
    <name evidence="3" type="synonym">ORF17492</name>
</gene>
<feature type="compositionally biased region" description="Low complexity" evidence="1">
    <location>
        <begin position="125"/>
        <end position="135"/>
    </location>
</feature>
<dbReference type="AlphaFoldDB" id="A0A0B6Y8G8"/>
<dbReference type="InterPro" id="IPR028065">
    <property type="entry name" value="TERB2"/>
</dbReference>
<dbReference type="GO" id="GO:0070197">
    <property type="term" value="P:meiotic attachment of telomere to nuclear envelope"/>
    <property type="evidence" value="ECO:0007669"/>
    <property type="project" value="TreeGrafter"/>
</dbReference>
<dbReference type="EMBL" id="HACG01005767">
    <property type="protein sequence ID" value="CEK52632.1"/>
    <property type="molecule type" value="Transcribed_RNA"/>
</dbReference>